<dbReference type="SUPFAM" id="SSF51556">
    <property type="entry name" value="Metallo-dependent hydrolases"/>
    <property type="match status" value="1"/>
</dbReference>
<dbReference type="PANTHER" id="PTHR11271">
    <property type="entry name" value="GUANINE DEAMINASE"/>
    <property type="match status" value="1"/>
</dbReference>
<dbReference type="EMBL" id="JAVXZY010000009">
    <property type="protein sequence ID" value="MDT9001544.1"/>
    <property type="molecule type" value="Genomic_DNA"/>
</dbReference>
<dbReference type="NCBIfam" id="NF006681">
    <property type="entry name" value="PRK09229.1-2"/>
    <property type="match status" value="1"/>
</dbReference>
<evidence type="ECO:0000256" key="1">
    <source>
        <dbReference type="ARBA" id="ARBA00001947"/>
    </source>
</evidence>
<dbReference type="Gene3D" id="3.20.20.140">
    <property type="entry name" value="Metal-dependent hydrolases"/>
    <property type="match status" value="1"/>
</dbReference>
<dbReference type="Proteomes" id="UP001246372">
    <property type="component" value="Unassembled WGS sequence"/>
</dbReference>
<dbReference type="InterPro" id="IPR010252">
    <property type="entry name" value="HutF"/>
</dbReference>
<protein>
    <submittedName>
        <fullName evidence="6">Formimidoylglutamate deiminase</fullName>
        <ecNumber evidence="6">3.5.3.13</ecNumber>
    </submittedName>
</protein>
<proteinExistence type="predicted"/>
<dbReference type="NCBIfam" id="TIGR02022">
    <property type="entry name" value="hutF"/>
    <property type="match status" value="1"/>
</dbReference>
<evidence type="ECO:0000313" key="7">
    <source>
        <dbReference type="Proteomes" id="UP001246372"/>
    </source>
</evidence>
<keyword evidence="3 6" id="KW-0378">Hydrolase</keyword>
<dbReference type="RefSeq" id="WP_315652425.1">
    <property type="nucleotide sequence ID" value="NZ_JAVXZY010000009.1"/>
</dbReference>
<evidence type="ECO:0000313" key="6">
    <source>
        <dbReference type="EMBL" id="MDT9001544.1"/>
    </source>
</evidence>
<dbReference type="InterPro" id="IPR006680">
    <property type="entry name" value="Amidohydro-rel"/>
</dbReference>
<comment type="caution">
    <text evidence="6">The sequence shown here is derived from an EMBL/GenBank/DDBJ whole genome shotgun (WGS) entry which is preliminary data.</text>
</comment>
<sequence length="462" mass="49911">MSGAAFFATQAWVDGRWQRDVLLEVDARGHWAAITPGQACPAGATRLEGPVLPSLVDAHSHAFQRAFAGLAEQRDSERDDFWSWRDRMYGVALRLTPAQLQAIAAQLYAELLVGGYTQVCEFHYLQHQPDGSAYPDELAMSWALADAAEQAGLGLTMLPVLYAHAGFTQPALRDDQRRFATDADWVWRASQRLNAAGRPLLNAGVALHSLRAAHRDDIARLQALLGDADLPIHIHISEQQQEIRDCLAATGQRPMQWLCHEARPDARWHLVHATHSTREEIAQVAASGASVVICPGTEGNLGDGLCDLPGWLAAGVPISLGSDSHVTRGWVEELRWLEYGQRLGLQQRNVAAAPGRQPSTAARLFEACVQGSAAPAGFSCWGLKPGARADFLVLDPQASGLLGLVGLPGAALLDALVFASQGEALAAVHVAGKRRVERGRHVEAESIANGFSACMRQLWGKD</sequence>
<feature type="domain" description="Amidohydrolase-related" evidence="5">
    <location>
        <begin position="51"/>
        <end position="433"/>
    </location>
</feature>
<gene>
    <name evidence="6" type="ORF">RQP53_19870</name>
</gene>
<keyword evidence="2" id="KW-0479">Metal-binding</keyword>
<dbReference type="Gene3D" id="2.30.40.10">
    <property type="entry name" value="Urease, subunit C, domain 1"/>
    <property type="match status" value="1"/>
</dbReference>
<name>A0ABU3PGE8_9BURK</name>
<dbReference type="InterPro" id="IPR011059">
    <property type="entry name" value="Metal-dep_hydrolase_composite"/>
</dbReference>
<dbReference type="EC" id="3.5.3.13" evidence="6"/>
<dbReference type="NCBIfam" id="NF006684">
    <property type="entry name" value="PRK09229.1-5"/>
    <property type="match status" value="1"/>
</dbReference>
<keyword evidence="4" id="KW-0862">Zinc</keyword>
<dbReference type="Pfam" id="PF01979">
    <property type="entry name" value="Amidohydro_1"/>
    <property type="match status" value="1"/>
</dbReference>
<dbReference type="PANTHER" id="PTHR11271:SF48">
    <property type="entry name" value="AMIDOHYDROLASE-RELATED DOMAIN-CONTAINING PROTEIN"/>
    <property type="match status" value="1"/>
</dbReference>
<reference evidence="6" key="1">
    <citation type="submission" date="2023-09" db="EMBL/GenBank/DDBJ databases">
        <title>Paucibacter sp. APW11 Genome sequencing and assembly.</title>
        <authorList>
            <person name="Kim I."/>
        </authorList>
    </citation>
    <scope>NUCLEOTIDE SEQUENCE</scope>
    <source>
        <strain evidence="6">APW11</strain>
    </source>
</reference>
<comment type="cofactor">
    <cofactor evidence="1">
        <name>Zn(2+)</name>
        <dbReference type="ChEBI" id="CHEBI:29105"/>
    </cofactor>
</comment>
<organism evidence="6 7">
    <name type="scientific">Roseateles aquae</name>
    <dbReference type="NCBI Taxonomy" id="3077235"/>
    <lineage>
        <taxon>Bacteria</taxon>
        <taxon>Pseudomonadati</taxon>
        <taxon>Pseudomonadota</taxon>
        <taxon>Betaproteobacteria</taxon>
        <taxon>Burkholderiales</taxon>
        <taxon>Sphaerotilaceae</taxon>
        <taxon>Roseateles</taxon>
    </lineage>
</organism>
<evidence type="ECO:0000259" key="5">
    <source>
        <dbReference type="Pfam" id="PF01979"/>
    </source>
</evidence>
<dbReference type="InterPro" id="IPR051607">
    <property type="entry name" value="Metallo-dep_hydrolases"/>
</dbReference>
<dbReference type="GO" id="GO:0050416">
    <property type="term" value="F:formimidoylglutamate deiminase activity"/>
    <property type="evidence" value="ECO:0007669"/>
    <property type="project" value="UniProtKB-EC"/>
</dbReference>
<keyword evidence="7" id="KW-1185">Reference proteome</keyword>
<evidence type="ECO:0000256" key="3">
    <source>
        <dbReference type="ARBA" id="ARBA00022801"/>
    </source>
</evidence>
<accession>A0ABU3PGE8</accession>
<evidence type="ECO:0000256" key="2">
    <source>
        <dbReference type="ARBA" id="ARBA00022723"/>
    </source>
</evidence>
<evidence type="ECO:0000256" key="4">
    <source>
        <dbReference type="ARBA" id="ARBA00022833"/>
    </source>
</evidence>
<dbReference type="InterPro" id="IPR032466">
    <property type="entry name" value="Metal_Hydrolase"/>
</dbReference>